<dbReference type="EMBL" id="BTRK01000001">
    <property type="protein sequence ID" value="GMR30765.1"/>
    <property type="molecule type" value="Genomic_DNA"/>
</dbReference>
<keyword evidence="1" id="KW-0812">Transmembrane</keyword>
<feature type="non-terminal residue" evidence="2">
    <location>
        <position position="114"/>
    </location>
</feature>
<gene>
    <name evidence="2" type="ORF">PMAYCL1PPCAC_00960</name>
</gene>
<dbReference type="AlphaFoldDB" id="A0AAN4Z4Y5"/>
<protein>
    <recommendedName>
        <fullName evidence="4">G protein-coupled receptor</fullName>
    </recommendedName>
</protein>
<feature type="non-terminal residue" evidence="2">
    <location>
        <position position="1"/>
    </location>
</feature>
<name>A0AAN4Z4Y5_9BILA</name>
<evidence type="ECO:0000256" key="1">
    <source>
        <dbReference type="SAM" id="Phobius"/>
    </source>
</evidence>
<accession>A0AAN4Z4Y5</accession>
<dbReference type="Proteomes" id="UP001328107">
    <property type="component" value="Unassembled WGS sequence"/>
</dbReference>
<reference evidence="3" key="1">
    <citation type="submission" date="2022-10" db="EMBL/GenBank/DDBJ databases">
        <title>Genome assembly of Pristionchus species.</title>
        <authorList>
            <person name="Yoshida K."/>
            <person name="Sommer R.J."/>
        </authorList>
    </citation>
    <scope>NUCLEOTIDE SEQUENCE [LARGE SCALE GENOMIC DNA]</scope>
    <source>
        <strain evidence="3">RS5460</strain>
    </source>
</reference>
<keyword evidence="3" id="KW-1185">Reference proteome</keyword>
<sequence>LSILIVDVVWGFLVCPISMAPLTSMLCTGIVCETTAGRQISIVLQAQCVVQVAMTVTATLHSKYITVVVMTNKQCCFKRLKLAVRLLYCSVIELPIIALLFTVEEVAEIREFLI</sequence>
<keyword evidence="1" id="KW-1133">Transmembrane helix</keyword>
<proteinExistence type="predicted"/>
<keyword evidence="1" id="KW-0472">Membrane</keyword>
<evidence type="ECO:0000313" key="3">
    <source>
        <dbReference type="Proteomes" id="UP001328107"/>
    </source>
</evidence>
<organism evidence="2 3">
    <name type="scientific">Pristionchus mayeri</name>
    <dbReference type="NCBI Taxonomy" id="1317129"/>
    <lineage>
        <taxon>Eukaryota</taxon>
        <taxon>Metazoa</taxon>
        <taxon>Ecdysozoa</taxon>
        <taxon>Nematoda</taxon>
        <taxon>Chromadorea</taxon>
        <taxon>Rhabditida</taxon>
        <taxon>Rhabditina</taxon>
        <taxon>Diplogasteromorpha</taxon>
        <taxon>Diplogasteroidea</taxon>
        <taxon>Neodiplogasteridae</taxon>
        <taxon>Pristionchus</taxon>
    </lineage>
</organism>
<evidence type="ECO:0000313" key="2">
    <source>
        <dbReference type="EMBL" id="GMR30765.1"/>
    </source>
</evidence>
<feature type="transmembrane region" description="Helical" evidence="1">
    <location>
        <begin position="82"/>
        <end position="103"/>
    </location>
</feature>
<evidence type="ECO:0008006" key="4">
    <source>
        <dbReference type="Google" id="ProtNLM"/>
    </source>
</evidence>
<comment type="caution">
    <text evidence="2">The sequence shown here is derived from an EMBL/GenBank/DDBJ whole genome shotgun (WGS) entry which is preliminary data.</text>
</comment>